<reference evidence="1" key="2">
    <citation type="submission" date="2020-11" db="EMBL/GenBank/DDBJ databases">
        <authorList>
            <person name="McCartney M.A."/>
            <person name="Auch B."/>
            <person name="Kono T."/>
            <person name="Mallez S."/>
            <person name="Becker A."/>
            <person name="Gohl D.M."/>
            <person name="Silverstein K.A.T."/>
            <person name="Koren S."/>
            <person name="Bechman K.B."/>
            <person name="Herman A."/>
            <person name="Abrahante J.E."/>
            <person name="Garbe J."/>
        </authorList>
    </citation>
    <scope>NUCLEOTIDE SEQUENCE</scope>
    <source>
        <strain evidence="1">Duluth1</strain>
        <tissue evidence="1">Whole animal</tissue>
    </source>
</reference>
<sequence length="75" mass="8580">MLYTVYSVADISCWWTLRVSTCSPTTVDWPAPQSTLVSEQTFSMHRRSPSAMTQSPSGIKQMKKVIQEISLLYRH</sequence>
<protein>
    <submittedName>
        <fullName evidence="1">Uncharacterized protein</fullName>
    </submittedName>
</protein>
<keyword evidence="2" id="KW-1185">Reference proteome</keyword>
<organism evidence="1 2">
    <name type="scientific">Dreissena polymorpha</name>
    <name type="common">Zebra mussel</name>
    <name type="synonym">Mytilus polymorpha</name>
    <dbReference type="NCBI Taxonomy" id="45954"/>
    <lineage>
        <taxon>Eukaryota</taxon>
        <taxon>Metazoa</taxon>
        <taxon>Spiralia</taxon>
        <taxon>Lophotrochozoa</taxon>
        <taxon>Mollusca</taxon>
        <taxon>Bivalvia</taxon>
        <taxon>Autobranchia</taxon>
        <taxon>Heteroconchia</taxon>
        <taxon>Euheterodonta</taxon>
        <taxon>Imparidentia</taxon>
        <taxon>Neoheterodontei</taxon>
        <taxon>Myida</taxon>
        <taxon>Dreissenoidea</taxon>
        <taxon>Dreissenidae</taxon>
        <taxon>Dreissena</taxon>
    </lineage>
</organism>
<dbReference type="EMBL" id="JAIWYP010000006">
    <property type="protein sequence ID" value="KAH3805330.1"/>
    <property type="molecule type" value="Genomic_DNA"/>
</dbReference>
<proteinExistence type="predicted"/>
<comment type="caution">
    <text evidence="1">The sequence shown here is derived from an EMBL/GenBank/DDBJ whole genome shotgun (WGS) entry which is preliminary data.</text>
</comment>
<name>A0A9D4FUM5_DREPO</name>
<gene>
    <name evidence="1" type="ORF">DPMN_133630</name>
</gene>
<accession>A0A9D4FUM5</accession>
<dbReference type="AlphaFoldDB" id="A0A9D4FUM5"/>
<dbReference type="Proteomes" id="UP000828390">
    <property type="component" value="Unassembled WGS sequence"/>
</dbReference>
<evidence type="ECO:0000313" key="2">
    <source>
        <dbReference type="Proteomes" id="UP000828390"/>
    </source>
</evidence>
<reference evidence="1" key="1">
    <citation type="journal article" date="2019" name="bioRxiv">
        <title>The Genome of the Zebra Mussel, Dreissena polymorpha: A Resource for Invasive Species Research.</title>
        <authorList>
            <person name="McCartney M.A."/>
            <person name="Auch B."/>
            <person name="Kono T."/>
            <person name="Mallez S."/>
            <person name="Zhang Y."/>
            <person name="Obille A."/>
            <person name="Becker A."/>
            <person name="Abrahante J.E."/>
            <person name="Garbe J."/>
            <person name="Badalamenti J.P."/>
            <person name="Herman A."/>
            <person name="Mangelson H."/>
            <person name="Liachko I."/>
            <person name="Sullivan S."/>
            <person name="Sone E.D."/>
            <person name="Koren S."/>
            <person name="Silverstein K.A.T."/>
            <person name="Beckman K.B."/>
            <person name="Gohl D.M."/>
        </authorList>
    </citation>
    <scope>NUCLEOTIDE SEQUENCE</scope>
    <source>
        <strain evidence="1">Duluth1</strain>
        <tissue evidence="1">Whole animal</tissue>
    </source>
</reference>
<evidence type="ECO:0000313" key="1">
    <source>
        <dbReference type="EMBL" id="KAH3805330.1"/>
    </source>
</evidence>